<proteinExistence type="inferred from homology"/>
<dbReference type="InterPro" id="IPR036049">
    <property type="entry name" value="Ribosomal_uL29_sf"/>
</dbReference>
<evidence type="ECO:0000256" key="5">
    <source>
        <dbReference type="ARBA" id="ARBA00023274"/>
    </source>
</evidence>
<dbReference type="InterPro" id="IPR010729">
    <property type="entry name" value="Ribosomal_uL29_mit"/>
</dbReference>
<comment type="subcellular location">
    <subcellularLocation>
        <location evidence="1">Mitochondrion</location>
    </subcellularLocation>
</comment>
<evidence type="ECO:0000313" key="9">
    <source>
        <dbReference type="Proteomes" id="UP000007879"/>
    </source>
</evidence>
<keyword evidence="9" id="KW-1185">Reference proteome</keyword>
<dbReference type="PANTHER" id="PTHR21183:SF18">
    <property type="entry name" value="LARGE RIBOSOMAL SUBUNIT PROTEIN UL29M"/>
    <property type="match status" value="1"/>
</dbReference>
<gene>
    <name evidence="8" type="primary">105312964</name>
</gene>
<evidence type="ECO:0000256" key="2">
    <source>
        <dbReference type="ARBA" id="ARBA00009254"/>
    </source>
</evidence>
<dbReference type="Proteomes" id="UP000007879">
    <property type="component" value="Unassembled WGS sequence"/>
</dbReference>
<evidence type="ECO:0000256" key="4">
    <source>
        <dbReference type="ARBA" id="ARBA00023128"/>
    </source>
</evidence>
<protein>
    <recommendedName>
        <fullName evidence="6">Large ribosomal subunit protein uL29m</fullName>
    </recommendedName>
</protein>
<evidence type="ECO:0000256" key="6">
    <source>
        <dbReference type="ARBA" id="ARBA00035289"/>
    </source>
</evidence>
<dbReference type="InterPro" id="IPR038340">
    <property type="entry name" value="MRP-L47_sf"/>
</dbReference>
<keyword evidence="5" id="KW-0687">Ribonucleoprotein</keyword>
<dbReference type="EnsemblMetazoa" id="Aqu2.1.30006_001">
    <property type="protein sequence ID" value="Aqu2.1.30006_001"/>
    <property type="gene ID" value="Aqu2.1.30006"/>
</dbReference>
<dbReference type="EnsemblMetazoa" id="XM_011406007.2">
    <property type="protein sequence ID" value="XP_011404309.2"/>
    <property type="gene ID" value="LOC105312964"/>
</dbReference>
<evidence type="ECO:0000256" key="1">
    <source>
        <dbReference type="ARBA" id="ARBA00004173"/>
    </source>
</evidence>
<comment type="similarity">
    <text evidence="2">Belongs to the universal ribosomal protein uL29 family.</text>
</comment>
<dbReference type="OrthoDB" id="270763at2759"/>
<keyword evidence="4" id="KW-0496">Mitochondrion</keyword>
<sequence length="167" mass="19285">MLLCRVLTHSPVSSIAPSCSALLLSPLLGVTTLINVRGRGFHTSSHVMGLEEFFPKTKNIIEESERTGRPWKARELRQKSNEDLHKLWYVLLKERNMLLTLRHEANRNLFIMPGPERLKKVKYSMDVLKHVIKERGQAVREARIMLKKKNKEMNNNNNNNGQSNNES</sequence>
<organism evidence="8">
    <name type="scientific">Amphimedon queenslandica</name>
    <name type="common">Sponge</name>
    <dbReference type="NCBI Taxonomy" id="400682"/>
    <lineage>
        <taxon>Eukaryota</taxon>
        <taxon>Metazoa</taxon>
        <taxon>Porifera</taxon>
        <taxon>Demospongiae</taxon>
        <taxon>Heteroscleromorpha</taxon>
        <taxon>Haplosclerida</taxon>
        <taxon>Niphatidae</taxon>
        <taxon>Amphimedon</taxon>
    </lineage>
</organism>
<reference evidence="8" key="2">
    <citation type="submission" date="2017-05" db="UniProtKB">
        <authorList>
            <consortium name="EnsemblMetazoa"/>
        </authorList>
    </citation>
    <scope>IDENTIFICATION</scope>
</reference>
<dbReference type="Pfam" id="PF06984">
    <property type="entry name" value="MRP-L47"/>
    <property type="match status" value="1"/>
</dbReference>
<dbReference type="InParanoid" id="A0A1X7UQR6"/>
<evidence type="ECO:0000313" key="8">
    <source>
        <dbReference type="EnsemblMetazoa" id="Aqu2.1.30006_001"/>
    </source>
</evidence>
<dbReference type="STRING" id="400682.A0A1X7UQR6"/>
<dbReference type="Gene3D" id="6.10.330.20">
    <property type="match status" value="1"/>
</dbReference>
<dbReference type="GO" id="GO:0003735">
    <property type="term" value="F:structural constituent of ribosome"/>
    <property type="evidence" value="ECO:0007669"/>
    <property type="project" value="InterPro"/>
</dbReference>
<evidence type="ECO:0000256" key="3">
    <source>
        <dbReference type="ARBA" id="ARBA00022980"/>
    </source>
</evidence>
<name>A0A1X7UQR6_AMPQE</name>
<dbReference type="AlphaFoldDB" id="A0A1X7UQR6"/>
<dbReference type="KEGG" id="aqu:105312964"/>
<dbReference type="PANTHER" id="PTHR21183">
    <property type="entry name" value="RIBOSOMAL PROTEIN L47, MITOCHONDRIAL-RELATED"/>
    <property type="match status" value="1"/>
</dbReference>
<evidence type="ECO:0000256" key="7">
    <source>
        <dbReference type="SAM" id="MobiDB-lite"/>
    </source>
</evidence>
<feature type="region of interest" description="Disordered" evidence="7">
    <location>
        <begin position="148"/>
        <end position="167"/>
    </location>
</feature>
<accession>A0A1X7UQR6</accession>
<reference evidence="9" key="1">
    <citation type="journal article" date="2010" name="Nature">
        <title>The Amphimedon queenslandica genome and the evolution of animal complexity.</title>
        <authorList>
            <person name="Srivastava M."/>
            <person name="Simakov O."/>
            <person name="Chapman J."/>
            <person name="Fahey B."/>
            <person name="Gauthier M.E."/>
            <person name="Mitros T."/>
            <person name="Richards G.S."/>
            <person name="Conaco C."/>
            <person name="Dacre M."/>
            <person name="Hellsten U."/>
            <person name="Larroux C."/>
            <person name="Putnam N.H."/>
            <person name="Stanke M."/>
            <person name="Adamska M."/>
            <person name="Darling A."/>
            <person name="Degnan S.M."/>
            <person name="Oakley T.H."/>
            <person name="Plachetzki D.C."/>
            <person name="Zhai Y."/>
            <person name="Adamski M."/>
            <person name="Calcino A."/>
            <person name="Cummins S.F."/>
            <person name="Goodstein D.M."/>
            <person name="Harris C."/>
            <person name="Jackson D.J."/>
            <person name="Leys S.P."/>
            <person name="Shu S."/>
            <person name="Woodcroft B.J."/>
            <person name="Vervoort M."/>
            <person name="Kosik K.S."/>
            <person name="Manning G."/>
            <person name="Degnan B.M."/>
            <person name="Rokhsar D.S."/>
        </authorList>
    </citation>
    <scope>NUCLEOTIDE SEQUENCE [LARGE SCALE GENOMIC DNA]</scope>
</reference>
<dbReference type="SUPFAM" id="SSF46561">
    <property type="entry name" value="Ribosomal protein L29 (L29p)"/>
    <property type="match status" value="1"/>
</dbReference>
<dbReference type="GO" id="GO:0032543">
    <property type="term" value="P:mitochondrial translation"/>
    <property type="evidence" value="ECO:0007669"/>
    <property type="project" value="TreeGrafter"/>
</dbReference>
<keyword evidence="3" id="KW-0689">Ribosomal protein</keyword>
<dbReference type="GO" id="GO:0005762">
    <property type="term" value="C:mitochondrial large ribosomal subunit"/>
    <property type="evidence" value="ECO:0007669"/>
    <property type="project" value="TreeGrafter"/>
</dbReference>
<feature type="compositionally biased region" description="Low complexity" evidence="7">
    <location>
        <begin position="153"/>
        <end position="167"/>
    </location>
</feature>